<evidence type="ECO:0000256" key="5">
    <source>
        <dbReference type="ARBA" id="ARBA00023180"/>
    </source>
</evidence>
<keyword evidence="8" id="KW-1185">Reference proteome</keyword>
<dbReference type="PROSITE" id="PS00149">
    <property type="entry name" value="SULFATASE_2"/>
    <property type="match status" value="1"/>
</dbReference>
<reference evidence="7 8" key="1">
    <citation type="submission" date="2017-12" db="EMBL/GenBank/DDBJ databases">
        <title>Sequencing, de novo assembly and annotation of complete genome of a new Thraustochytrid species, strain FCC1311.</title>
        <authorList>
            <person name="Sedici K."/>
            <person name="Godart F."/>
            <person name="Aiese Cigliano R."/>
            <person name="Sanseverino W."/>
            <person name="Barakat M."/>
            <person name="Ortet P."/>
            <person name="Marechal E."/>
            <person name="Cagnac O."/>
            <person name="Amato A."/>
        </authorList>
    </citation>
    <scope>NUCLEOTIDE SEQUENCE [LARGE SCALE GENOMIC DNA]</scope>
</reference>
<dbReference type="EMBL" id="BEYU01000010">
    <property type="protein sequence ID" value="GBG25001.1"/>
    <property type="molecule type" value="Genomic_DNA"/>
</dbReference>
<dbReference type="Gene3D" id="3.30.1120.10">
    <property type="match status" value="1"/>
</dbReference>
<proteinExistence type="inferred from homology"/>
<dbReference type="OrthoDB" id="188144at2759"/>
<sequence>MNRDTNATKKPNIIFMLVDDLGYADIGYRNDNEIDTPHLNSIVARGLDLERYYVHCVCSPSRGALMTGRFAHHLGLHNWLWPANNIAVELDEVFLPEKLKEVGYKTHMIGKWHLGHHKWGYTPNYRGFDTYYGYYTGGGDYYMGLCDTQRLWFQYLDAKKPKCSDEPSCVRIPWEAQGRYSTEVFGEKAVEIIDNHNTSEPLFLYLAFQAVHAGFFQPDQVPPRYVEPYENRIPPGKRRQFAGMLSAVDMAVGKVLEALERNGFTDDNTLIIVSTDNGGPVFVGDGVGSRNTPFRGGKHALYEGGVRGVAFIAGYGIQQRGGTYPGLMHISDWFATLADVAGYSLDTKKPLDGVSHWERLSAPPGKTFDGPALRTKVVLGNVSDHGIGFGVLYDDEDGKTWKIITGTPGYPPFLSDEAPDLLHGDKGKPCHNGFCLFEIQSDPIEQYDLALNASYASKLDEMRKRLLEEWATAHHLVPDCDIQPIPKFEEHVHYAWWPYCDKDGSPLGNDAILQER</sequence>
<dbReference type="InterPro" id="IPR024607">
    <property type="entry name" value="Sulfatase_CS"/>
</dbReference>
<evidence type="ECO:0000256" key="1">
    <source>
        <dbReference type="ARBA" id="ARBA00008779"/>
    </source>
</evidence>
<dbReference type="Gene3D" id="3.40.720.10">
    <property type="entry name" value="Alkaline Phosphatase, subunit A"/>
    <property type="match status" value="1"/>
</dbReference>
<feature type="domain" description="Sulfatase N-terminal" evidence="6">
    <location>
        <begin position="11"/>
        <end position="343"/>
    </location>
</feature>
<evidence type="ECO:0000259" key="6">
    <source>
        <dbReference type="Pfam" id="PF00884"/>
    </source>
</evidence>
<dbReference type="PANTHER" id="PTHR10342">
    <property type="entry name" value="ARYLSULFATASE"/>
    <property type="match status" value="1"/>
</dbReference>
<dbReference type="InterPro" id="IPR000917">
    <property type="entry name" value="Sulfatase_N"/>
</dbReference>
<dbReference type="InterPro" id="IPR017850">
    <property type="entry name" value="Alkaline_phosphatase_core_sf"/>
</dbReference>
<keyword evidence="5" id="KW-0325">Glycoprotein</keyword>
<dbReference type="Proteomes" id="UP000241890">
    <property type="component" value="Unassembled WGS sequence"/>
</dbReference>
<name>A0A2R5GA99_9STRA</name>
<accession>A0A2R5GA99</accession>
<keyword evidence="2" id="KW-0479">Metal-binding</keyword>
<comment type="caution">
    <text evidence="7">The sequence shown here is derived from an EMBL/GenBank/DDBJ whole genome shotgun (WGS) entry which is preliminary data.</text>
</comment>
<dbReference type="GO" id="GO:0008484">
    <property type="term" value="F:sulfuric ester hydrolase activity"/>
    <property type="evidence" value="ECO:0007669"/>
    <property type="project" value="InterPro"/>
</dbReference>
<dbReference type="SUPFAM" id="SSF53649">
    <property type="entry name" value="Alkaline phosphatase-like"/>
    <property type="match status" value="1"/>
</dbReference>
<keyword evidence="3" id="KW-0378">Hydrolase</keyword>
<dbReference type="GO" id="GO:0046872">
    <property type="term" value="F:metal ion binding"/>
    <property type="evidence" value="ECO:0007669"/>
    <property type="project" value="UniProtKB-KW"/>
</dbReference>
<dbReference type="CDD" id="cd16029">
    <property type="entry name" value="4-S"/>
    <property type="match status" value="1"/>
</dbReference>
<evidence type="ECO:0000313" key="8">
    <source>
        <dbReference type="Proteomes" id="UP000241890"/>
    </source>
</evidence>
<evidence type="ECO:0000256" key="4">
    <source>
        <dbReference type="ARBA" id="ARBA00022837"/>
    </source>
</evidence>
<gene>
    <name evidence="7" type="ORF">FCC1311_012182</name>
</gene>
<protein>
    <submittedName>
        <fullName evidence="7">Arylsulfatase B</fullName>
    </submittedName>
</protein>
<dbReference type="InterPro" id="IPR047115">
    <property type="entry name" value="ARSB"/>
</dbReference>
<dbReference type="PANTHER" id="PTHR10342:SF274">
    <property type="entry name" value="ARYLSULFATASE B"/>
    <property type="match status" value="1"/>
</dbReference>
<evidence type="ECO:0000256" key="3">
    <source>
        <dbReference type="ARBA" id="ARBA00022801"/>
    </source>
</evidence>
<keyword evidence="4" id="KW-0106">Calcium</keyword>
<evidence type="ECO:0000313" key="7">
    <source>
        <dbReference type="EMBL" id="GBG25001.1"/>
    </source>
</evidence>
<organism evidence="7 8">
    <name type="scientific">Hondaea fermentalgiana</name>
    <dbReference type="NCBI Taxonomy" id="2315210"/>
    <lineage>
        <taxon>Eukaryota</taxon>
        <taxon>Sar</taxon>
        <taxon>Stramenopiles</taxon>
        <taxon>Bigyra</taxon>
        <taxon>Labyrinthulomycetes</taxon>
        <taxon>Thraustochytrida</taxon>
        <taxon>Thraustochytriidae</taxon>
        <taxon>Hondaea</taxon>
    </lineage>
</organism>
<dbReference type="Pfam" id="PF00884">
    <property type="entry name" value="Sulfatase"/>
    <property type="match status" value="1"/>
</dbReference>
<dbReference type="AlphaFoldDB" id="A0A2R5GA99"/>
<evidence type="ECO:0000256" key="2">
    <source>
        <dbReference type="ARBA" id="ARBA00022723"/>
    </source>
</evidence>
<dbReference type="InParanoid" id="A0A2R5GA99"/>
<comment type="similarity">
    <text evidence="1">Belongs to the sulfatase family.</text>
</comment>